<dbReference type="AlphaFoldDB" id="A0A5M9JAG8"/>
<dbReference type="Gene3D" id="3.40.50.1820">
    <property type="entry name" value="alpha/beta hydrolase"/>
    <property type="match status" value="1"/>
</dbReference>
<sequence>MFNAGRTYRFRYDSDFPNISPPVYPGAYHAAELPLLFRTAAKYHGPTTTYEDELSEKFLDLWLGFAKNPQDGLRDAGWFPYAEGKVVSIRGADTPIQFAQFHRT</sequence>
<name>A0A5M9JAG8_MONFR</name>
<keyword evidence="2" id="KW-1185">Reference proteome</keyword>
<proteinExistence type="predicted"/>
<dbReference type="Proteomes" id="UP000322873">
    <property type="component" value="Unassembled WGS sequence"/>
</dbReference>
<dbReference type="EMBL" id="VICG01000014">
    <property type="protein sequence ID" value="KAA8564879.1"/>
    <property type="molecule type" value="Genomic_DNA"/>
</dbReference>
<protein>
    <submittedName>
        <fullName evidence="1">Uncharacterized protein</fullName>
    </submittedName>
</protein>
<comment type="caution">
    <text evidence="1">The sequence shown here is derived from an EMBL/GenBank/DDBJ whole genome shotgun (WGS) entry which is preliminary data.</text>
</comment>
<reference evidence="1 2" key="1">
    <citation type="submission" date="2019-06" db="EMBL/GenBank/DDBJ databases">
        <title>Genome Sequence of the Brown Rot Fungal Pathogen Monilinia fructicola.</title>
        <authorList>
            <person name="De Miccolis Angelini R.M."/>
            <person name="Landi L."/>
            <person name="Abate D."/>
            <person name="Pollastro S."/>
            <person name="Romanazzi G."/>
            <person name="Faretra F."/>
        </authorList>
    </citation>
    <scope>NUCLEOTIDE SEQUENCE [LARGE SCALE GENOMIC DNA]</scope>
    <source>
        <strain evidence="1 2">Mfrc123</strain>
    </source>
</reference>
<dbReference type="InterPro" id="IPR029058">
    <property type="entry name" value="AB_hydrolase_fold"/>
</dbReference>
<organism evidence="1 2">
    <name type="scientific">Monilinia fructicola</name>
    <name type="common">Brown rot fungus</name>
    <name type="synonym">Ciboria fructicola</name>
    <dbReference type="NCBI Taxonomy" id="38448"/>
    <lineage>
        <taxon>Eukaryota</taxon>
        <taxon>Fungi</taxon>
        <taxon>Dikarya</taxon>
        <taxon>Ascomycota</taxon>
        <taxon>Pezizomycotina</taxon>
        <taxon>Leotiomycetes</taxon>
        <taxon>Helotiales</taxon>
        <taxon>Sclerotiniaceae</taxon>
        <taxon>Monilinia</taxon>
    </lineage>
</organism>
<accession>A0A5M9JAG8</accession>
<gene>
    <name evidence="1" type="ORF">EYC84_010649</name>
</gene>
<evidence type="ECO:0000313" key="2">
    <source>
        <dbReference type="Proteomes" id="UP000322873"/>
    </source>
</evidence>
<dbReference type="SUPFAM" id="SSF53474">
    <property type="entry name" value="alpha/beta-Hydrolases"/>
    <property type="match status" value="1"/>
</dbReference>
<evidence type="ECO:0000313" key="1">
    <source>
        <dbReference type="EMBL" id="KAA8564879.1"/>
    </source>
</evidence>